<dbReference type="VEuPathDB" id="TriTrypDB:TvY486_1008820"/>
<dbReference type="AlphaFoldDB" id="G0U7H8"/>
<organism evidence="1">
    <name type="scientific">Trypanosoma vivax (strain Y486)</name>
    <dbReference type="NCBI Taxonomy" id="1055687"/>
    <lineage>
        <taxon>Eukaryota</taxon>
        <taxon>Discoba</taxon>
        <taxon>Euglenozoa</taxon>
        <taxon>Kinetoplastea</taxon>
        <taxon>Metakinetoplastina</taxon>
        <taxon>Trypanosomatida</taxon>
        <taxon>Trypanosomatidae</taxon>
        <taxon>Trypanosoma</taxon>
        <taxon>Duttonella</taxon>
    </lineage>
</organism>
<proteinExistence type="predicted"/>
<dbReference type="EMBL" id="HE573026">
    <property type="protein sequence ID" value="CCC51836.1"/>
    <property type="molecule type" value="Genomic_DNA"/>
</dbReference>
<gene>
    <name evidence="1" type="ORF">TVY486_1008820</name>
</gene>
<protein>
    <submittedName>
        <fullName evidence="1">Uncharacterized protein</fullName>
    </submittedName>
</protein>
<sequence length="173" mass="18457">MLCLVSSMGGAGAVVYGRTGGCWYTDQSVAFPCACTWLRPPTAVLLPDVDTCLSSAPFRGCELVFYPCLLIESSGGWISCAVPGAPPGALAGRASVVAVRLESRSAREREGGGEKEKEKKSRAAVVGALRQHLDFNSLHARSCGVCIKCLFSCTPLCPLFFVLFPLRACPHEW</sequence>
<name>G0U7H8_TRYVY</name>
<reference evidence="1" key="1">
    <citation type="journal article" date="2012" name="Proc. Natl. Acad. Sci. U.S.A.">
        <title>Antigenic diversity is generated by distinct evolutionary mechanisms in African trypanosome species.</title>
        <authorList>
            <person name="Jackson A.P."/>
            <person name="Berry A."/>
            <person name="Aslett M."/>
            <person name="Allison H.C."/>
            <person name="Burton P."/>
            <person name="Vavrova-Anderson J."/>
            <person name="Brown R."/>
            <person name="Browne H."/>
            <person name="Corton N."/>
            <person name="Hauser H."/>
            <person name="Gamble J."/>
            <person name="Gilderthorp R."/>
            <person name="Marcello L."/>
            <person name="McQuillan J."/>
            <person name="Otto T.D."/>
            <person name="Quail M.A."/>
            <person name="Sanders M.J."/>
            <person name="van Tonder A."/>
            <person name="Ginger M.L."/>
            <person name="Field M.C."/>
            <person name="Barry J.D."/>
            <person name="Hertz-Fowler C."/>
            <person name="Berriman M."/>
        </authorList>
    </citation>
    <scope>NUCLEOTIDE SEQUENCE</scope>
    <source>
        <strain evidence="1">Y486</strain>
    </source>
</reference>
<evidence type="ECO:0000313" key="1">
    <source>
        <dbReference type="EMBL" id="CCC51836.1"/>
    </source>
</evidence>
<accession>G0U7H8</accession>